<reference evidence="1 2" key="1">
    <citation type="journal article" date="2019" name="Int. J. Syst. Evol. Microbiol.">
        <title>The Global Catalogue of Microorganisms (GCM) 10K type strain sequencing project: providing services to taxonomists for standard genome sequencing and annotation.</title>
        <authorList>
            <consortium name="The Broad Institute Genomics Platform"/>
            <consortium name="The Broad Institute Genome Sequencing Center for Infectious Disease"/>
            <person name="Wu L."/>
            <person name="Ma J."/>
        </authorList>
    </citation>
    <scope>NUCLEOTIDE SEQUENCE [LARGE SCALE GENOMIC DNA]</scope>
    <source>
        <strain evidence="1 2">JCM 6835</strain>
    </source>
</reference>
<sequence>MTGSFVVPLPPEEAFVLFTPRGEERWVEGWEPVFRCPVGDDSAPGTVFETTAHGESTIWVVVDRRPGRLISYARITPGSRAGTVTVTLEPVEASVAASEASGASLVRVTYELTALSDEGEREVRRFAGGYQAYLSSWEEAIRGSIR</sequence>
<evidence type="ECO:0000313" key="1">
    <source>
        <dbReference type="EMBL" id="GAA2663534.1"/>
    </source>
</evidence>
<dbReference type="EMBL" id="BAAATE010000008">
    <property type="protein sequence ID" value="GAA2663534.1"/>
    <property type="molecule type" value="Genomic_DNA"/>
</dbReference>
<organism evidence="1 2">
    <name type="scientific">Nonomuraea recticatena</name>
    <dbReference type="NCBI Taxonomy" id="46178"/>
    <lineage>
        <taxon>Bacteria</taxon>
        <taxon>Bacillati</taxon>
        <taxon>Actinomycetota</taxon>
        <taxon>Actinomycetes</taxon>
        <taxon>Streptosporangiales</taxon>
        <taxon>Streptosporangiaceae</taxon>
        <taxon>Nonomuraea</taxon>
    </lineage>
</organism>
<protein>
    <recommendedName>
        <fullName evidence="3">SRPBCC family protein</fullName>
    </recommendedName>
</protein>
<accession>A0ABN3RXY7</accession>
<dbReference type="SUPFAM" id="SSF55961">
    <property type="entry name" value="Bet v1-like"/>
    <property type="match status" value="1"/>
</dbReference>
<gene>
    <name evidence="1" type="ORF">GCM10010412_038240</name>
</gene>
<comment type="caution">
    <text evidence="1">The sequence shown here is derived from an EMBL/GenBank/DDBJ whole genome shotgun (WGS) entry which is preliminary data.</text>
</comment>
<evidence type="ECO:0008006" key="3">
    <source>
        <dbReference type="Google" id="ProtNLM"/>
    </source>
</evidence>
<evidence type="ECO:0000313" key="2">
    <source>
        <dbReference type="Proteomes" id="UP001501666"/>
    </source>
</evidence>
<name>A0ABN3RXY7_9ACTN</name>
<dbReference type="Proteomes" id="UP001501666">
    <property type="component" value="Unassembled WGS sequence"/>
</dbReference>
<proteinExistence type="predicted"/>
<dbReference type="InterPro" id="IPR023393">
    <property type="entry name" value="START-like_dom_sf"/>
</dbReference>
<keyword evidence="2" id="KW-1185">Reference proteome</keyword>
<dbReference type="Gene3D" id="3.30.530.20">
    <property type="match status" value="1"/>
</dbReference>